<evidence type="ECO:0000313" key="5">
    <source>
        <dbReference type="Proteomes" id="UP000436088"/>
    </source>
</evidence>
<dbReference type="EMBL" id="VEPZ02000966">
    <property type="protein sequence ID" value="KAE8707012.1"/>
    <property type="molecule type" value="Genomic_DNA"/>
</dbReference>
<evidence type="ECO:0000256" key="2">
    <source>
        <dbReference type="RuleBase" id="RU369043"/>
    </source>
</evidence>
<keyword evidence="3" id="KW-0732">Signal</keyword>
<reference evidence="4" key="1">
    <citation type="submission" date="2019-09" db="EMBL/GenBank/DDBJ databases">
        <title>Draft genome information of white flower Hibiscus syriacus.</title>
        <authorList>
            <person name="Kim Y.-M."/>
        </authorList>
    </citation>
    <scope>NUCLEOTIDE SEQUENCE [LARGE SCALE GENOMIC DNA]</scope>
    <source>
        <strain evidence="4">YM2019G1</strain>
    </source>
</reference>
<dbReference type="InterPro" id="IPR040217">
    <property type="entry name" value="ACR1-12"/>
</dbReference>
<dbReference type="Proteomes" id="UP000436088">
    <property type="component" value="Unassembled WGS sequence"/>
</dbReference>
<organism evidence="4 5">
    <name type="scientific">Hibiscus syriacus</name>
    <name type="common">Rose of Sharon</name>
    <dbReference type="NCBI Taxonomy" id="106335"/>
    <lineage>
        <taxon>Eukaryota</taxon>
        <taxon>Viridiplantae</taxon>
        <taxon>Streptophyta</taxon>
        <taxon>Embryophyta</taxon>
        <taxon>Tracheophyta</taxon>
        <taxon>Spermatophyta</taxon>
        <taxon>Magnoliopsida</taxon>
        <taxon>eudicotyledons</taxon>
        <taxon>Gunneridae</taxon>
        <taxon>Pentapetalae</taxon>
        <taxon>rosids</taxon>
        <taxon>malvids</taxon>
        <taxon>Malvales</taxon>
        <taxon>Malvaceae</taxon>
        <taxon>Malvoideae</taxon>
        <taxon>Hibiscus</taxon>
    </lineage>
</organism>
<sequence length="155" mass="17612">MSKFPTLFFLTLLLSTLSFAARTVPNESLAKTQAQVDFETEQSTEAVEVEDRSVRLTALADGRTHTERRLHQLLYADRDYKQCQGCDGNCRQWNGCTKTTHLTIQACREKGYSVVILRTKLLFDTVCALTNMQYEVFHVAISSKGTMADQETRSY</sequence>
<gene>
    <name evidence="4" type="ORF">F3Y22_tig00110387pilonHSYRG00595</name>
</gene>
<dbReference type="PANTHER" id="PTHR31096:SF7">
    <property type="entry name" value="ACT DOMAIN-CONTAINING PROTEIN ACR1"/>
    <property type="match status" value="1"/>
</dbReference>
<proteinExistence type="predicted"/>
<dbReference type="PANTHER" id="PTHR31096">
    <property type="entry name" value="ACT DOMAIN-CONTAINING PROTEIN ACR4-RELATED"/>
    <property type="match status" value="1"/>
</dbReference>
<feature type="signal peptide" evidence="3">
    <location>
        <begin position="1"/>
        <end position="20"/>
    </location>
</feature>
<keyword evidence="1 2" id="KW-0677">Repeat</keyword>
<evidence type="ECO:0000256" key="3">
    <source>
        <dbReference type="SAM" id="SignalP"/>
    </source>
</evidence>
<comment type="caution">
    <text evidence="4">The sequence shown here is derived from an EMBL/GenBank/DDBJ whole genome shotgun (WGS) entry which is preliminary data.</text>
</comment>
<dbReference type="AlphaFoldDB" id="A0A6A3AVW5"/>
<accession>A0A6A3AVW5</accession>
<evidence type="ECO:0000256" key="1">
    <source>
        <dbReference type="ARBA" id="ARBA00022737"/>
    </source>
</evidence>
<name>A0A6A3AVW5_HIBSY</name>
<comment type="function">
    <text evidence="2">Binds amino acids.</text>
</comment>
<protein>
    <recommendedName>
        <fullName evidence="2">ACT domain-containing protein ACR</fullName>
    </recommendedName>
    <alternativeName>
        <fullName evidence="2">Protein ACT DOMAIN REPEATS</fullName>
    </alternativeName>
</protein>
<dbReference type="GO" id="GO:0016597">
    <property type="term" value="F:amino acid binding"/>
    <property type="evidence" value="ECO:0007669"/>
    <property type="project" value="UniProtKB-UniRule"/>
</dbReference>
<evidence type="ECO:0000313" key="4">
    <source>
        <dbReference type="EMBL" id="KAE8707012.1"/>
    </source>
</evidence>
<feature type="chain" id="PRO_5025505634" description="ACT domain-containing protein ACR" evidence="3">
    <location>
        <begin position="21"/>
        <end position="155"/>
    </location>
</feature>
<keyword evidence="5" id="KW-1185">Reference proteome</keyword>